<dbReference type="PROSITE" id="PS51186">
    <property type="entry name" value="GNAT"/>
    <property type="match status" value="1"/>
</dbReference>
<evidence type="ECO:0000313" key="2">
    <source>
        <dbReference type="EMBL" id="MRN55090.1"/>
    </source>
</evidence>
<name>A0A7X2L398_9BACL</name>
<accession>A0A7X2L398</accession>
<reference evidence="2 3" key="1">
    <citation type="submission" date="2019-11" db="EMBL/GenBank/DDBJ databases">
        <title>Paenibacillus monticola sp. nov., a novel PGPR strain isolated from mountain sample in China.</title>
        <authorList>
            <person name="Zhao Q."/>
            <person name="Li H.-P."/>
            <person name="Zhang J.-L."/>
        </authorList>
    </citation>
    <scope>NUCLEOTIDE SEQUENCE [LARGE SCALE GENOMIC DNA]</scope>
    <source>
        <strain evidence="2 3">LC-T2</strain>
    </source>
</reference>
<dbReference type="PANTHER" id="PTHR43610">
    <property type="entry name" value="BLL6696 PROTEIN"/>
    <property type="match status" value="1"/>
</dbReference>
<keyword evidence="3" id="KW-1185">Reference proteome</keyword>
<sequence length="180" mass="20772">MEEHHAAELVHVLGNPEIWEFTWRRITSSEQLQHLISSALADKKDGSQIPFTIIEKASGRIIGTTRIMHPDLVHRNAEIGCTWISPNFWRTSVNTESKNLLLHYCFEELKLIRVQFSIVGDNLRSQRAIERIGATKEGILRQHRIKSDGTILDNIVYSILDNEWPAVKANLQYLLNSKYR</sequence>
<dbReference type="SUPFAM" id="SSF55729">
    <property type="entry name" value="Acyl-CoA N-acyltransferases (Nat)"/>
    <property type="match status" value="1"/>
</dbReference>
<comment type="caution">
    <text evidence="2">The sequence shown here is derived from an EMBL/GenBank/DDBJ whole genome shotgun (WGS) entry which is preliminary data.</text>
</comment>
<protein>
    <submittedName>
        <fullName evidence="2">GNAT family N-acetyltransferase</fullName>
    </submittedName>
</protein>
<dbReference type="Pfam" id="PF13302">
    <property type="entry name" value="Acetyltransf_3"/>
    <property type="match status" value="1"/>
</dbReference>
<dbReference type="GO" id="GO:0016747">
    <property type="term" value="F:acyltransferase activity, transferring groups other than amino-acyl groups"/>
    <property type="evidence" value="ECO:0007669"/>
    <property type="project" value="InterPro"/>
</dbReference>
<gene>
    <name evidence="2" type="ORF">GJB61_19100</name>
</gene>
<dbReference type="InterPro" id="IPR016181">
    <property type="entry name" value="Acyl_CoA_acyltransferase"/>
</dbReference>
<keyword evidence="2" id="KW-0808">Transferase</keyword>
<dbReference type="EMBL" id="WJXB01000007">
    <property type="protein sequence ID" value="MRN55090.1"/>
    <property type="molecule type" value="Genomic_DNA"/>
</dbReference>
<dbReference type="AlphaFoldDB" id="A0A7X2L398"/>
<evidence type="ECO:0000259" key="1">
    <source>
        <dbReference type="PROSITE" id="PS51186"/>
    </source>
</evidence>
<dbReference type="PANTHER" id="PTHR43610:SF1">
    <property type="entry name" value="N-ACETYLTRANSFERASE DOMAIN-CONTAINING PROTEIN"/>
    <property type="match status" value="1"/>
</dbReference>
<dbReference type="InterPro" id="IPR000182">
    <property type="entry name" value="GNAT_dom"/>
</dbReference>
<evidence type="ECO:0000313" key="3">
    <source>
        <dbReference type="Proteomes" id="UP000463051"/>
    </source>
</evidence>
<proteinExistence type="predicted"/>
<dbReference type="Gene3D" id="3.40.630.30">
    <property type="match status" value="1"/>
</dbReference>
<dbReference type="Proteomes" id="UP000463051">
    <property type="component" value="Unassembled WGS sequence"/>
</dbReference>
<feature type="domain" description="N-acetyltransferase" evidence="1">
    <location>
        <begin position="9"/>
        <end position="162"/>
    </location>
</feature>
<organism evidence="2 3">
    <name type="scientific">Paenibacillus monticola</name>
    <dbReference type="NCBI Taxonomy" id="2666075"/>
    <lineage>
        <taxon>Bacteria</taxon>
        <taxon>Bacillati</taxon>
        <taxon>Bacillota</taxon>
        <taxon>Bacilli</taxon>
        <taxon>Bacillales</taxon>
        <taxon>Paenibacillaceae</taxon>
        <taxon>Paenibacillus</taxon>
    </lineage>
</organism>